<dbReference type="Proteomes" id="UP000011081">
    <property type="component" value="Unassembled WGS sequence"/>
</dbReference>
<dbReference type="STRING" id="948595.L2GWS2"/>
<dbReference type="InterPro" id="IPR011009">
    <property type="entry name" value="Kinase-like_dom_sf"/>
</dbReference>
<protein>
    <submittedName>
        <fullName evidence="4">CAMK/CAMKL/CHK1 protein kinase</fullName>
    </submittedName>
</protein>
<dbReference type="AlphaFoldDB" id="L2GWS2"/>
<dbReference type="InterPro" id="IPR000719">
    <property type="entry name" value="Prot_kinase_dom"/>
</dbReference>
<dbReference type="GO" id="GO:0005737">
    <property type="term" value="C:cytoplasm"/>
    <property type="evidence" value="ECO:0007669"/>
    <property type="project" value="TreeGrafter"/>
</dbReference>
<dbReference type="GO" id="GO:0035556">
    <property type="term" value="P:intracellular signal transduction"/>
    <property type="evidence" value="ECO:0007669"/>
    <property type="project" value="TreeGrafter"/>
</dbReference>
<sequence length="411" mass="47447">MTFNRSMDKYTLGSIIAQGTTSIVREAVDVLGNKYAIKIVSRSNRKYKDIKKESMIHQHLQHKNVVVFKELVVTNEYFMVMECAPYELFLYIEPRVGLPQMLVHLFFVQMVSAIEYMHDRGICHRDIKPENILLSDTGNLLITDFGSATLFRYKGSTRKLNTMCGSLPYIAPEVHRGAYDGALVDIWSCGVVLFIMATGMLPWLRGDPADTDLMTYVRLKYHNYEPFSRLPKNIQRVFEGMCCMNESQRYTLGTIKQSAFYAQRNDLLGSDGLCTDSPRLFSYFKTKNELILPFTQPNQHLISLSTTKFVCSQPTNSESVSLRRIYLSVEEEKIMNQLILVLDHFNVQFKRKMFALFFSTLDTHRNVLNGEFVIKRMNNMCVITINRFKGSTLEFKEFCNVILGHLKNKLV</sequence>
<dbReference type="GO" id="GO:0004674">
    <property type="term" value="F:protein serine/threonine kinase activity"/>
    <property type="evidence" value="ECO:0007669"/>
    <property type="project" value="TreeGrafter"/>
</dbReference>
<dbReference type="RefSeq" id="XP_008073345.1">
    <property type="nucleotide sequence ID" value="XM_008075154.1"/>
</dbReference>
<reference evidence="5" key="1">
    <citation type="submission" date="2011-03" db="EMBL/GenBank/DDBJ databases">
        <title>The genome sequence of Vavraia culicis strain floridensis.</title>
        <authorList>
            <consortium name="The Broad Institute Genome Sequencing Platform"/>
            <person name="Cuomo C."/>
            <person name="Becnel J."/>
            <person name="Sanscrainte N."/>
            <person name="Young S.K."/>
            <person name="Zeng Q."/>
            <person name="Gargeya S."/>
            <person name="Fitzgerald M."/>
            <person name="Haas B."/>
            <person name="Abouelleil A."/>
            <person name="Alvarado L."/>
            <person name="Arachchi H.M."/>
            <person name="Berlin A."/>
            <person name="Chapman S.B."/>
            <person name="Gearin G."/>
            <person name="Goldberg J."/>
            <person name="Griggs A."/>
            <person name="Gujja S."/>
            <person name="Hansen M."/>
            <person name="Heiman D."/>
            <person name="Howarth C."/>
            <person name="Larimer J."/>
            <person name="Lui A."/>
            <person name="MacDonald P.J.P."/>
            <person name="McCowen C."/>
            <person name="Montmayeur A."/>
            <person name="Murphy C."/>
            <person name="Neiman D."/>
            <person name="Pearson M."/>
            <person name="Priest M."/>
            <person name="Roberts A."/>
            <person name="Saif S."/>
            <person name="Shea T."/>
            <person name="Sisk P."/>
            <person name="Stolte C."/>
            <person name="Sykes S."/>
            <person name="Wortman J."/>
            <person name="Nusbaum C."/>
            <person name="Birren B."/>
        </authorList>
    </citation>
    <scope>NUCLEOTIDE SEQUENCE [LARGE SCALE GENOMIC DNA]</scope>
    <source>
        <strain evidence="5">floridensis</strain>
    </source>
</reference>
<keyword evidence="2" id="KW-0067">ATP-binding</keyword>
<feature type="domain" description="Protein kinase" evidence="3">
    <location>
        <begin position="10"/>
        <end position="261"/>
    </location>
</feature>
<dbReference type="Pfam" id="PF00069">
    <property type="entry name" value="Pkinase"/>
    <property type="match status" value="1"/>
</dbReference>
<dbReference type="PROSITE" id="PS50011">
    <property type="entry name" value="PROTEIN_KINASE_DOM"/>
    <property type="match status" value="1"/>
</dbReference>
<dbReference type="FunCoup" id="L2GWS2">
    <property type="interactions" value="130"/>
</dbReference>
<proteinExistence type="predicted"/>
<dbReference type="SMART" id="SM00220">
    <property type="entry name" value="S_TKc"/>
    <property type="match status" value="1"/>
</dbReference>
<organism evidence="4 5">
    <name type="scientific">Vavraia culicis (isolate floridensis)</name>
    <name type="common">Microsporidian parasite</name>
    <dbReference type="NCBI Taxonomy" id="948595"/>
    <lineage>
        <taxon>Eukaryota</taxon>
        <taxon>Fungi</taxon>
        <taxon>Fungi incertae sedis</taxon>
        <taxon>Microsporidia</taxon>
        <taxon>Pleistophoridae</taxon>
        <taxon>Vavraia</taxon>
    </lineage>
</organism>
<name>L2GWS2_VAVCU</name>
<dbReference type="OrthoDB" id="539158at2759"/>
<evidence type="ECO:0000259" key="3">
    <source>
        <dbReference type="PROSITE" id="PS50011"/>
    </source>
</evidence>
<dbReference type="PROSITE" id="PS00108">
    <property type="entry name" value="PROTEIN_KINASE_ST"/>
    <property type="match status" value="1"/>
</dbReference>
<keyword evidence="5" id="KW-1185">Reference proteome</keyword>
<accession>L2GWS2</accession>
<dbReference type="PANTHER" id="PTHR24346:SF110">
    <property type="entry name" value="NON-SPECIFIC SERINE_THREONINE PROTEIN KINASE"/>
    <property type="match status" value="1"/>
</dbReference>
<keyword evidence="4" id="KW-0808">Transferase</keyword>
<evidence type="ECO:0000256" key="2">
    <source>
        <dbReference type="ARBA" id="ARBA00022840"/>
    </source>
</evidence>
<dbReference type="SUPFAM" id="SSF56112">
    <property type="entry name" value="Protein kinase-like (PK-like)"/>
    <property type="match status" value="1"/>
</dbReference>
<dbReference type="VEuPathDB" id="MicrosporidiaDB:VCUG_00364"/>
<evidence type="ECO:0000313" key="4">
    <source>
        <dbReference type="EMBL" id="ELA48126.2"/>
    </source>
</evidence>
<dbReference type="PANTHER" id="PTHR24346">
    <property type="entry name" value="MAP/MICROTUBULE AFFINITY-REGULATING KINASE"/>
    <property type="match status" value="1"/>
</dbReference>
<dbReference type="InterPro" id="IPR008271">
    <property type="entry name" value="Ser/Thr_kinase_AS"/>
</dbReference>
<evidence type="ECO:0000256" key="1">
    <source>
        <dbReference type="ARBA" id="ARBA00022741"/>
    </source>
</evidence>
<gene>
    <name evidence="4" type="ORF">VCUG_00364</name>
</gene>
<dbReference type="GO" id="GO:0005524">
    <property type="term" value="F:ATP binding"/>
    <property type="evidence" value="ECO:0007669"/>
    <property type="project" value="UniProtKB-KW"/>
</dbReference>
<keyword evidence="1" id="KW-0547">Nucleotide-binding</keyword>
<dbReference type="OMA" id="DICHLYL"/>
<keyword evidence="4" id="KW-0418">Kinase</keyword>
<dbReference type="InParanoid" id="L2GWS2"/>
<dbReference type="GeneID" id="19878251"/>
<dbReference type="InterPro" id="IPR028375">
    <property type="entry name" value="KA1/Ssp2_C"/>
</dbReference>
<dbReference type="HOGENOM" id="CLU_000288_59_8_1"/>
<evidence type="ECO:0000313" key="5">
    <source>
        <dbReference type="Proteomes" id="UP000011081"/>
    </source>
</evidence>
<dbReference type="SUPFAM" id="SSF103243">
    <property type="entry name" value="KA1-like"/>
    <property type="match status" value="1"/>
</dbReference>
<dbReference type="Gene3D" id="3.30.310.80">
    <property type="entry name" value="Kinase associated domain 1, KA1"/>
    <property type="match status" value="1"/>
</dbReference>
<dbReference type="Gene3D" id="1.10.510.10">
    <property type="entry name" value="Transferase(Phosphotransferase) domain 1"/>
    <property type="match status" value="1"/>
</dbReference>
<dbReference type="EMBL" id="GL877407">
    <property type="protein sequence ID" value="ELA48126.2"/>
    <property type="molecule type" value="Genomic_DNA"/>
</dbReference>